<feature type="domain" description="UvrD-like helicase C-terminal" evidence="16">
    <location>
        <begin position="446"/>
        <end position="744"/>
    </location>
</feature>
<dbReference type="Gene3D" id="3.40.50.300">
    <property type="entry name" value="P-loop containing nucleotide triphosphate hydrolases"/>
    <property type="match status" value="4"/>
</dbReference>
<comment type="catalytic activity">
    <reaction evidence="13">
        <text>ATP + H2O = ADP + phosphate + H(+)</text>
        <dbReference type="Rhea" id="RHEA:13065"/>
        <dbReference type="ChEBI" id="CHEBI:15377"/>
        <dbReference type="ChEBI" id="CHEBI:15378"/>
        <dbReference type="ChEBI" id="CHEBI:30616"/>
        <dbReference type="ChEBI" id="CHEBI:43474"/>
        <dbReference type="ChEBI" id="CHEBI:456216"/>
        <dbReference type="EC" id="5.6.2.4"/>
    </reaction>
</comment>
<dbReference type="PROSITE" id="PS51217">
    <property type="entry name" value="UVRD_HELICASE_CTER"/>
    <property type="match status" value="1"/>
</dbReference>
<evidence type="ECO:0000256" key="1">
    <source>
        <dbReference type="ARBA" id="ARBA00022722"/>
    </source>
</evidence>
<dbReference type="InterPro" id="IPR027417">
    <property type="entry name" value="P-loop_NTPase"/>
</dbReference>
<dbReference type="InterPro" id="IPR038726">
    <property type="entry name" value="PDDEXK_AddAB-type"/>
</dbReference>
<keyword evidence="1" id="KW-0540">Nuclease</keyword>
<dbReference type="Gene3D" id="3.90.320.10">
    <property type="match status" value="1"/>
</dbReference>
<organism evidence="17 18">
    <name type="scientific">Desulfosporosinus acidiphilus (strain DSM 22704 / JCM 16185 / SJ4)</name>
    <dbReference type="NCBI Taxonomy" id="646529"/>
    <lineage>
        <taxon>Bacteria</taxon>
        <taxon>Bacillati</taxon>
        <taxon>Bacillota</taxon>
        <taxon>Clostridia</taxon>
        <taxon>Eubacteriales</taxon>
        <taxon>Desulfitobacteriaceae</taxon>
        <taxon>Desulfosporosinus</taxon>
    </lineage>
</organism>
<dbReference type="InterPro" id="IPR011335">
    <property type="entry name" value="Restrct_endonuc-II-like"/>
</dbReference>
<dbReference type="Pfam" id="PF12705">
    <property type="entry name" value="PDDEXK_1"/>
    <property type="match status" value="1"/>
</dbReference>
<dbReference type="PANTHER" id="PTHR11070:SF23">
    <property type="entry name" value="RECBCD ENZYME SUBUNIT RECB"/>
    <property type="match status" value="1"/>
</dbReference>
<evidence type="ECO:0000256" key="13">
    <source>
        <dbReference type="ARBA" id="ARBA00048988"/>
    </source>
</evidence>
<evidence type="ECO:0000256" key="8">
    <source>
        <dbReference type="ARBA" id="ARBA00023125"/>
    </source>
</evidence>
<evidence type="ECO:0000259" key="16">
    <source>
        <dbReference type="PROSITE" id="PS51217"/>
    </source>
</evidence>
<evidence type="ECO:0000259" key="15">
    <source>
        <dbReference type="PROSITE" id="PS51198"/>
    </source>
</evidence>
<keyword evidence="18" id="KW-1185">Reference proteome</keyword>
<evidence type="ECO:0000313" key="18">
    <source>
        <dbReference type="Proteomes" id="UP000002892"/>
    </source>
</evidence>
<dbReference type="InterPro" id="IPR000212">
    <property type="entry name" value="DNA_helicase_UvrD/REP"/>
</dbReference>
<keyword evidence="3" id="KW-0227">DNA damage</keyword>
<keyword evidence="4 14" id="KW-0378">Hydrolase</keyword>
<dbReference type="AlphaFoldDB" id="I4DAD4"/>
<dbReference type="GO" id="GO:0004527">
    <property type="term" value="F:exonuclease activity"/>
    <property type="evidence" value="ECO:0007669"/>
    <property type="project" value="UniProtKB-KW"/>
</dbReference>
<evidence type="ECO:0000256" key="9">
    <source>
        <dbReference type="ARBA" id="ARBA00023204"/>
    </source>
</evidence>
<dbReference type="STRING" id="646529.Desaci_3880"/>
<reference evidence="17 18" key="1">
    <citation type="journal article" date="2012" name="J. Bacteriol.">
        <title>Complete genome sequences of Desulfosporosinus orientis DSM765T, Desulfosporosinus youngiae DSM17734T, Desulfosporosinus meridiei DSM13257T, and Desulfosporosinus acidiphilus DSM22704T.</title>
        <authorList>
            <person name="Pester M."/>
            <person name="Brambilla E."/>
            <person name="Alazard D."/>
            <person name="Rattei T."/>
            <person name="Weinmaier T."/>
            <person name="Han J."/>
            <person name="Lucas S."/>
            <person name="Lapidus A."/>
            <person name="Cheng J.F."/>
            <person name="Goodwin L."/>
            <person name="Pitluck S."/>
            <person name="Peters L."/>
            <person name="Ovchinnikova G."/>
            <person name="Teshima H."/>
            <person name="Detter J.C."/>
            <person name="Han C.S."/>
            <person name="Tapia R."/>
            <person name="Land M.L."/>
            <person name="Hauser L."/>
            <person name="Kyrpides N.C."/>
            <person name="Ivanova N.N."/>
            <person name="Pagani I."/>
            <person name="Huntmann M."/>
            <person name="Wei C.L."/>
            <person name="Davenport K.W."/>
            <person name="Daligault H."/>
            <person name="Chain P.S."/>
            <person name="Chen A."/>
            <person name="Mavromatis K."/>
            <person name="Markowitz V."/>
            <person name="Szeto E."/>
            <person name="Mikhailova N."/>
            <person name="Pati A."/>
            <person name="Wagner M."/>
            <person name="Woyke T."/>
            <person name="Ollivier B."/>
            <person name="Klenk H.P."/>
            <person name="Spring S."/>
            <person name="Loy A."/>
        </authorList>
    </citation>
    <scope>NUCLEOTIDE SEQUENCE [LARGE SCALE GENOMIC DNA]</scope>
    <source>
        <strain evidence="18">DSM 22704 / JCM 16185 / SJ4</strain>
    </source>
</reference>
<evidence type="ECO:0000256" key="5">
    <source>
        <dbReference type="ARBA" id="ARBA00022806"/>
    </source>
</evidence>
<evidence type="ECO:0000313" key="17">
    <source>
        <dbReference type="EMBL" id="AFM42758.1"/>
    </source>
</evidence>
<evidence type="ECO:0000256" key="4">
    <source>
        <dbReference type="ARBA" id="ARBA00022801"/>
    </source>
</evidence>
<dbReference type="eggNOG" id="COG1074">
    <property type="taxonomic scope" value="Bacteria"/>
</dbReference>
<dbReference type="KEGG" id="dai:Desaci_3880"/>
<evidence type="ECO:0000256" key="3">
    <source>
        <dbReference type="ARBA" id="ARBA00022763"/>
    </source>
</evidence>
<dbReference type="SUPFAM" id="SSF52540">
    <property type="entry name" value="P-loop containing nucleoside triphosphate hydrolases"/>
    <property type="match status" value="1"/>
</dbReference>
<dbReference type="OrthoDB" id="9810135at2"/>
<dbReference type="Pfam" id="PF00580">
    <property type="entry name" value="UvrD-helicase"/>
    <property type="match status" value="1"/>
</dbReference>
<feature type="binding site" evidence="14">
    <location>
        <begin position="27"/>
        <end position="34"/>
    </location>
    <ligand>
        <name>ATP</name>
        <dbReference type="ChEBI" id="CHEBI:30616"/>
    </ligand>
</feature>
<evidence type="ECO:0000256" key="10">
    <source>
        <dbReference type="ARBA" id="ARBA00023235"/>
    </source>
</evidence>
<keyword evidence="7 14" id="KW-0067">ATP-binding</keyword>
<comment type="catalytic activity">
    <reaction evidence="11">
        <text>Couples ATP hydrolysis with the unwinding of duplex DNA by translocating in the 3'-5' direction.</text>
        <dbReference type="EC" id="5.6.2.4"/>
    </reaction>
</comment>
<dbReference type="GO" id="GO:0000725">
    <property type="term" value="P:recombinational repair"/>
    <property type="evidence" value="ECO:0007669"/>
    <property type="project" value="TreeGrafter"/>
</dbReference>
<keyword evidence="10" id="KW-0413">Isomerase</keyword>
<keyword evidence="9" id="KW-0234">DNA repair</keyword>
<dbReference type="GO" id="GO:0005524">
    <property type="term" value="F:ATP binding"/>
    <property type="evidence" value="ECO:0007669"/>
    <property type="project" value="UniProtKB-UniRule"/>
</dbReference>
<evidence type="ECO:0000256" key="11">
    <source>
        <dbReference type="ARBA" id="ARBA00034617"/>
    </source>
</evidence>
<sequence length="1089" mass="124896">MPKNKPSDLLERRKIEKSLQINYVVEAGAGAGKTTCLIRRMLSLVKSGAITVGQMSAITFTRKAATELRERFQTELEEACRTEQVSEVKERLQQALIDLDESFLGTIHSFCASLLRERSVEAGLDPEFEELNSIEETQLQDNVWESYLLNVKFDSPQLLDSLNNIGIKVTELKPAFGYLSQYPDVLMAYTEVLKPDIKQAFERLTLLVKRAKQTLPSQEPEKGWDSLQKAILKANRQLEYFDLTIESNMISLLKIFDRQFKVTQKGWNTAGEAKQFRDEFNNFAEGNVTPLMQTWREYCHHILIEFIIPAVRLYEQERFKRSTLNFQDLLLITRNMLRDHPQVRTYFQGKYPRILVDEFQDTDPLQAEILFYLTGQDTDEKDWRKLIPKRGALFVVGDQKQSIYRFRRADIETYNLVKRLIVAGGGEVLKLTSNFRSVEALGDFLNPIFRRIFPELESPYQAEFSPLQALRPNGNAAVGVRILNIPEEYTNKDEIFSADADLIARYIRHSLDKGISQIQPDCHSSGEQTLKAEPRDFLILLRFKDSMDCYARALEKHGIPFGITGASSLKNSRELIELYKLVRVLDDPDNQVLLIGVLKGMFFGISDDDLYQIKRAGGNFNIFSPIPEEIDTELTHKYGNALNKLRDYFNLIGQSMPTVVLSKIIADIGLVPFTIGINGSQSRCAYLYQAVELLRHAERSGKTRFDQMVIVLGSLLSASNEEELNLSAKEENVVRLMNLHKAKGLEAPVVFLAQPYKKVPERVEIHIRRQGQEPVGYFAFTRQKGFQTECLAQPLGWEDYKDDELRYLSAEEDRLVYVAATRSKNLLIVSRSLKDKDMRKNPWALLLEGAAEELIVPEQAVKLLDKEDLTVEFKPQHFIEANEHFHDWIANSSIPTYRTESPTGLKRNLFTHEIKRGSGGGISWGLVIHKVFEELVKGEDELDRIILMALQENGEPPDRKDEVIQVVESFRKSDLWKRIVKADIRYTEVPFSLKVTPNDPFFAQLTMEKEDAIAVVLSGVIDLVFKEHESWVIVDYKADRVQDVSDLSTIIEYYSQQVKTYCHVWEDITGENCSGEIYFIDKEQVMSVC</sequence>
<dbReference type="Proteomes" id="UP000002892">
    <property type="component" value="Chromosome"/>
</dbReference>
<dbReference type="EC" id="5.6.2.4" evidence="12"/>
<dbReference type="PROSITE" id="PS51198">
    <property type="entry name" value="UVRD_HELICASE_ATP_BIND"/>
    <property type="match status" value="1"/>
</dbReference>
<proteinExistence type="predicted"/>
<keyword evidence="8" id="KW-0238">DNA-binding</keyword>
<keyword evidence="2 14" id="KW-0547">Nucleotide-binding</keyword>
<evidence type="ECO:0000256" key="7">
    <source>
        <dbReference type="ARBA" id="ARBA00022840"/>
    </source>
</evidence>
<name>I4DAD4_DESAJ</name>
<dbReference type="EMBL" id="CP003639">
    <property type="protein sequence ID" value="AFM42758.1"/>
    <property type="molecule type" value="Genomic_DNA"/>
</dbReference>
<dbReference type="GO" id="GO:0009338">
    <property type="term" value="C:exodeoxyribonuclease V complex"/>
    <property type="evidence" value="ECO:0007669"/>
    <property type="project" value="TreeGrafter"/>
</dbReference>
<dbReference type="HOGENOM" id="CLU_001114_1_1_9"/>
<evidence type="ECO:0000256" key="2">
    <source>
        <dbReference type="ARBA" id="ARBA00022741"/>
    </source>
</evidence>
<dbReference type="Pfam" id="PF13361">
    <property type="entry name" value="UvrD_C"/>
    <property type="match status" value="1"/>
</dbReference>
<dbReference type="PANTHER" id="PTHR11070">
    <property type="entry name" value="UVRD / RECB / PCRA DNA HELICASE FAMILY MEMBER"/>
    <property type="match status" value="1"/>
</dbReference>
<protein>
    <recommendedName>
        <fullName evidence="12">DNA 3'-5' helicase</fullName>
        <ecNumber evidence="12">5.6.2.4</ecNumber>
    </recommendedName>
</protein>
<keyword evidence="6 17" id="KW-0269">Exonuclease</keyword>
<evidence type="ECO:0000256" key="6">
    <source>
        <dbReference type="ARBA" id="ARBA00022839"/>
    </source>
</evidence>
<dbReference type="InterPro" id="IPR014016">
    <property type="entry name" value="UvrD-like_ATP-bd"/>
</dbReference>
<evidence type="ECO:0000256" key="12">
    <source>
        <dbReference type="ARBA" id="ARBA00034808"/>
    </source>
</evidence>
<feature type="domain" description="UvrD-like helicase ATP-binding" evidence="15">
    <location>
        <begin position="6"/>
        <end position="438"/>
    </location>
</feature>
<gene>
    <name evidence="17" type="ordered locus">Desaci_3880</name>
</gene>
<dbReference type="InterPro" id="IPR011604">
    <property type="entry name" value="PDDEXK-like_dom_sf"/>
</dbReference>
<keyword evidence="5 14" id="KW-0347">Helicase</keyword>
<evidence type="ECO:0000256" key="14">
    <source>
        <dbReference type="PROSITE-ProRule" id="PRU00560"/>
    </source>
</evidence>
<dbReference type="GO" id="GO:0003677">
    <property type="term" value="F:DNA binding"/>
    <property type="evidence" value="ECO:0007669"/>
    <property type="project" value="UniProtKB-KW"/>
</dbReference>
<dbReference type="GO" id="GO:0043138">
    <property type="term" value="F:3'-5' DNA helicase activity"/>
    <property type="evidence" value="ECO:0007669"/>
    <property type="project" value="UniProtKB-EC"/>
</dbReference>
<dbReference type="RefSeq" id="WP_014828745.1">
    <property type="nucleotide sequence ID" value="NC_018068.1"/>
</dbReference>
<dbReference type="SUPFAM" id="SSF52980">
    <property type="entry name" value="Restriction endonuclease-like"/>
    <property type="match status" value="1"/>
</dbReference>
<dbReference type="SMR" id="I4DAD4"/>
<dbReference type="GO" id="GO:0005829">
    <property type="term" value="C:cytosol"/>
    <property type="evidence" value="ECO:0007669"/>
    <property type="project" value="TreeGrafter"/>
</dbReference>
<dbReference type="InterPro" id="IPR014017">
    <property type="entry name" value="DNA_helicase_UvrD-like_C"/>
</dbReference>
<accession>I4DAD4</accession>